<dbReference type="GO" id="GO:0016787">
    <property type="term" value="F:hydrolase activity"/>
    <property type="evidence" value="ECO:0007669"/>
    <property type="project" value="UniProtKB-KW"/>
</dbReference>
<dbReference type="InterPro" id="IPR050079">
    <property type="entry name" value="DEAD_box_RNA_helicase"/>
</dbReference>
<evidence type="ECO:0000259" key="15">
    <source>
        <dbReference type="PROSITE" id="PS51195"/>
    </source>
</evidence>
<comment type="similarity">
    <text evidence="7 11">Belongs to the DEAD box helicase family.</text>
</comment>
<dbReference type="OrthoDB" id="9808889at2"/>
<evidence type="ECO:0000256" key="2">
    <source>
        <dbReference type="ARBA" id="ARBA00022490"/>
    </source>
</evidence>
<evidence type="ECO:0000256" key="4">
    <source>
        <dbReference type="ARBA" id="ARBA00022801"/>
    </source>
</evidence>
<evidence type="ECO:0000256" key="3">
    <source>
        <dbReference type="ARBA" id="ARBA00022741"/>
    </source>
</evidence>
<dbReference type="PANTHER" id="PTHR47959:SF7">
    <property type="entry name" value="ATP-DEPENDENT RNA HELICASE DEAD BOX FAMILY"/>
    <property type="match status" value="1"/>
</dbReference>
<reference evidence="16 17" key="1">
    <citation type="submission" date="2016-10" db="EMBL/GenBank/DDBJ databases">
        <authorList>
            <person name="de Groot N.N."/>
        </authorList>
    </citation>
    <scope>NUCLEOTIDE SEQUENCE [LARGE SCALE GENOMIC DNA]</scope>
    <source>
        <strain evidence="16 17">DSM 6059</strain>
    </source>
</reference>
<evidence type="ECO:0000259" key="14">
    <source>
        <dbReference type="PROSITE" id="PS51194"/>
    </source>
</evidence>
<keyword evidence="6 11" id="KW-0067">ATP-binding</keyword>
<feature type="domain" description="Helicase C-terminal" evidence="14">
    <location>
        <begin position="216"/>
        <end position="378"/>
    </location>
</feature>
<evidence type="ECO:0000313" key="16">
    <source>
        <dbReference type="EMBL" id="SFC96582.1"/>
    </source>
</evidence>
<dbReference type="FunFam" id="3.40.50.300:FF:000468">
    <property type="entry name" value="ATP-dependent RNA helicase RhlE"/>
    <property type="match status" value="1"/>
</dbReference>
<dbReference type="SMART" id="SM00487">
    <property type="entry name" value="DEXDc"/>
    <property type="match status" value="1"/>
</dbReference>
<dbReference type="Pfam" id="PF00270">
    <property type="entry name" value="DEAD"/>
    <property type="match status" value="1"/>
</dbReference>
<comment type="catalytic activity">
    <reaction evidence="8">
        <text>ATP + H2O = ADP + phosphate + H(+)</text>
        <dbReference type="Rhea" id="RHEA:13065"/>
        <dbReference type="ChEBI" id="CHEBI:15377"/>
        <dbReference type="ChEBI" id="CHEBI:15378"/>
        <dbReference type="ChEBI" id="CHEBI:30616"/>
        <dbReference type="ChEBI" id="CHEBI:43474"/>
        <dbReference type="ChEBI" id="CHEBI:456216"/>
        <dbReference type="EC" id="3.6.4.13"/>
    </reaction>
</comment>
<dbReference type="SMART" id="SM00490">
    <property type="entry name" value="HELICc"/>
    <property type="match status" value="1"/>
</dbReference>
<gene>
    <name evidence="16" type="ORF">SAMN02745724_03070</name>
</gene>
<evidence type="ECO:0000313" key="17">
    <source>
        <dbReference type="Proteomes" id="UP000198862"/>
    </source>
</evidence>
<evidence type="ECO:0000256" key="6">
    <source>
        <dbReference type="ARBA" id="ARBA00022840"/>
    </source>
</evidence>
<dbReference type="InterPro" id="IPR014014">
    <property type="entry name" value="RNA_helicase_DEAD_Q_motif"/>
</dbReference>
<evidence type="ECO:0000256" key="5">
    <source>
        <dbReference type="ARBA" id="ARBA00022806"/>
    </source>
</evidence>
<dbReference type="InterPro" id="IPR027417">
    <property type="entry name" value="P-loop_NTPase"/>
</dbReference>
<dbReference type="FunFam" id="3.40.50.300:FF:000108">
    <property type="entry name" value="ATP-dependent RNA helicase RhlE"/>
    <property type="match status" value="1"/>
</dbReference>
<dbReference type="GO" id="GO:0009266">
    <property type="term" value="P:response to temperature stimulus"/>
    <property type="evidence" value="ECO:0007669"/>
    <property type="project" value="UniProtKB-ARBA"/>
</dbReference>
<dbReference type="AlphaFoldDB" id="A0A1I1NH38"/>
<evidence type="ECO:0000256" key="10">
    <source>
        <dbReference type="PROSITE-ProRule" id="PRU00552"/>
    </source>
</evidence>
<dbReference type="PROSITE" id="PS51195">
    <property type="entry name" value="Q_MOTIF"/>
    <property type="match status" value="1"/>
</dbReference>
<dbReference type="InterPro" id="IPR044742">
    <property type="entry name" value="DEAD/DEAH_RhlB"/>
</dbReference>
<evidence type="ECO:0000256" key="11">
    <source>
        <dbReference type="RuleBase" id="RU000492"/>
    </source>
</evidence>
<dbReference type="GO" id="GO:0005524">
    <property type="term" value="F:ATP binding"/>
    <property type="evidence" value="ECO:0007669"/>
    <property type="project" value="UniProtKB-KW"/>
</dbReference>
<name>A0A1I1NH38_9GAMM</name>
<accession>A0A1I1NH38</accession>
<evidence type="ECO:0000256" key="1">
    <source>
        <dbReference type="ARBA" id="ARBA00012552"/>
    </source>
</evidence>
<dbReference type="EMBL" id="FOLO01000025">
    <property type="protein sequence ID" value="SFC96582.1"/>
    <property type="molecule type" value="Genomic_DNA"/>
</dbReference>
<evidence type="ECO:0000256" key="7">
    <source>
        <dbReference type="ARBA" id="ARBA00038437"/>
    </source>
</evidence>
<dbReference type="CDD" id="cd00268">
    <property type="entry name" value="DEADc"/>
    <property type="match status" value="1"/>
</dbReference>
<feature type="domain" description="DEAD-box RNA helicase Q" evidence="15">
    <location>
        <begin position="1"/>
        <end position="29"/>
    </location>
</feature>
<dbReference type="EC" id="3.6.4.13" evidence="1"/>
<sequence length="411" mass="45992">MGFSSLDINDDLLKAVAEQGYDKPTPIQEKAIPAILNGQDVMAGAQTGTGKTAAFALPLLHKLSLKKSEKHVIKTLVLTPTRELAQQVFKSFETYAQFTPLKSAIAYGGVSIKMQVKAIKEGVDILVATPGRLFDHIVNGTVDLSQVEYLVFDEADRMLDMGFIDEINRILQRLPPKRQTLLFSATFDEAIFKLSKTLLNQPKLIEVNERNTTTTQVEQIVYNVDADRKRELISHLIGSKNWQQVLIFTRTKQGADALAKEMCKDGLKTQSIHGDKSQGAREKALLEFKSGKTRVLVATDVAARGLDIDKLSYVINFELPYIAEDYIHRIGRTGRAGSTGLAISLLSPDENWLLEEVETVIKARLPQQWLPGYEPDLTKPPVENFKNTKSAQKRRTKKRAFGEKTGNRRRK</sequence>
<evidence type="ECO:0000256" key="12">
    <source>
        <dbReference type="SAM" id="MobiDB-lite"/>
    </source>
</evidence>
<keyword evidence="3 11" id="KW-0547">Nucleotide-binding</keyword>
<dbReference type="InterPro" id="IPR000629">
    <property type="entry name" value="RNA-helicase_DEAD-box_CS"/>
</dbReference>
<keyword evidence="2" id="KW-0963">Cytoplasm</keyword>
<dbReference type="PROSITE" id="PS51192">
    <property type="entry name" value="HELICASE_ATP_BIND_1"/>
    <property type="match status" value="1"/>
</dbReference>
<dbReference type="GO" id="GO:0003724">
    <property type="term" value="F:RNA helicase activity"/>
    <property type="evidence" value="ECO:0007669"/>
    <property type="project" value="UniProtKB-EC"/>
</dbReference>
<protein>
    <recommendedName>
        <fullName evidence="9">DEAD-box ATP-dependent RNA helicase RhpA</fullName>
        <ecNumber evidence="1">3.6.4.13</ecNumber>
    </recommendedName>
</protein>
<dbReference type="RefSeq" id="WP_091985951.1">
    <property type="nucleotide sequence ID" value="NZ_FOLO01000025.1"/>
</dbReference>
<feature type="region of interest" description="Disordered" evidence="12">
    <location>
        <begin position="372"/>
        <end position="411"/>
    </location>
</feature>
<evidence type="ECO:0000259" key="13">
    <source>
        <dbReference type="PROSITE" id="PS51192"/>
    </source>
</evidence>
<feature type="short sequence motif" description="Q motif" evidence="10">
    <location>
        <begin position="1"/>
        <end position="29"/>
    </location>
</feature>
<dbReference type="PROSITE" id="PS00039">
    <property type="entry name" value="DEAD_ATP_HELICASE"/>
    <property type="match status" value="1"/>
</dbReference>
<dbReference type="PROSITE" id="PS51194">
    <property type="entry name" value="HELICASE_CTER"/>
    <property type="match status" value="1"/>
</dbReference>
<feature type="domain" description="Helicase ATP-binding" evidence="13">
    <location>
        <begin position="32"/>
        <end position="205"/>
    </location>
</feature>
<keyword evidence="17" id="KW-1185">Reference proteome</keyword>
<dbReference type="InterPro" id="IPR011545">
    <property type="entry name" value="DEAD/DEAH_box_helicase_dom"/>
</dbReference>
<dbReference type="GO" id="GO:0042255">
    <property type="term" value="P:ribosome assembly"/>
    <property type="evidence" value="ECO:0007669"/>
    <property type="project" value="UniProtKB-ARBA"/>
</dbReference>
<dbReference type="STRING" id="1123010.SAMN02745724_03070"/>
<dbReference type="Gene3D" id="3.40.50.300">
    <property type="entry name" value="P-loop containing nucleotide triphosphate hydrolases"/>
    <property type="match status" value="2"/>
</dbReference>
<keyword evidence="5 11" id="KW-0347">Helicase</keyword>
<evidence type="ECO:0000256" key="9">
    <source>
        <dbReference type="ARBA" id="ARBA00074363"/>
    </source>
</evidence>
<dbReference type="InterPro" id="IPR001650">
    <property type="entry name" value="Helicase_C-like"/>
</dbReference>
<evidence type="ECO:0000256" key="8">
    <source>
        <dbReference type="ARBA" id="ARBA00047984"/>
    </source>
</evidence>
<dbReference type="GO" id="GO:0003676">
    <property type="term" value="F:nucleic acid binding"/>
    <property type="evidence" value="ECO:0007669"/>
    <property type="project" value="InterPro"/>
</dbReference>
<dbReference type="InterPro" id="IPR014001">
    <property type="entry name" value="Helicase_ATP-bd"/>
</dbReference>
<keyword evidence="4 11" id="KW-0378">Hydrolase</keyword>
<dbReference type="Proteomes" id="UP000198862">
    <property type="component" value="Unassembled WGS sequence"/>
</dbReference>
<dbReference type="PANTHER" id="PTHR47959">
    <property type="entry name" value="ATP-DEPENDENT RNA HELICASE RHLE-RELATED"/>
    <property type="match status" value="1"/>
</dbReference>
<dbReference type="CDD" id="cd18787">
    <property type="entry name" value="SF2_C_DEAD"/>
    <property type="match status" value="1"/>
</dbReference>
<organism evidence="16 17">
    <name type="scientific">Pseudoalteromonas denitrificans DSM 6059</name>
    <dbReference type="NCBI Taxonomy" id="1123010"/>
    <lineage>
        <taxon>Bacteria</taxon>
        <taxon>Pseudomonadati</taxon>
        <taxon>Pseudomonadota</taxon>
        <taxon>Gammaproteobacteria</taxon>
        <taxon>Alteromonadales</taxon>
        <taxon>Pseudoalteromonadaceae</taxon>
        <taxon>Pseudoalteromonas</taxon>
    </lineage>
</organism>
<dbReference type="GO" id="GO:0005829">
    <property type="term" value="C:cytosol"/>
    <property type="evidence" value="ECO:0007669"/>
    <property type="project" value="TreeGrafter"/>
</dbReference>
<dbReference type="SUPFAM" id="SSF52540">
    <property type="entry name" value="P-loop containing nucleoside triphosphate hydrolases"/>
    <property type="match status" value="1"/>
</dbReference>
<proteinExistence type="inferred from homology"/>
<feature type="compositionally biased region" description="Basic and acidic residues" evidence="12">
    <location>
        <begin position="400"/>
        <end position="411"/>
    </location>
</feature>
<dbReference type="Pfam" id="PF00271">
    <property type="entry name" value="Helicase_C"/>
    <property type="match status" value="1"/>
</dbReference>